<dbReference type="Proteomes" id="UP000245959">
    <property type="component" value="Unassembled WGS sequence"/>
</dbReference>
<dbReference type="RefSeq" id="WP_116882805.1">
    <property type="nucleotide sequence ID" value="NZ_CABMMC010000020.1"/>
</dbReference>
<sequence length="207" mass="23396">MGGPRSNLTYHPPEIRRRVYQLHYEGRTGAEIVADPEVAESIRRTGYRLHGNTLTAAWRSDDYQEYRRRREETEQRIGNARWAAEALRDTAGIGSVADMAQMALLEQLRELAEKGSGDPAELLKLATAVTRIKAADSDERNARLSRQLEELKRLREAAEAEHRSREAELEAKLAEKEKQLSELEKLIPGVDSGRVADAMDRKFGVES</sequence>
<comment type="caution">
    <text evidence="2">The sequence shown here is derived from an EMBL/GenBank/DDBJ whole genome shotgun (WGS) entry which is preliminary data.</text>
</comment>
<accession>A0A2U1B995</accession>
<evidence type="ECO:0000313" key="2">
    <source>
        <dbReference type="EMBL" id="PVY45234.1"/>
    </source>
</evidence>
<organism evidence="2 3">
    <name type="scientific">Victivallis vadensis</name>
    <dbReference type="NCBI Taxonomy" id="172901"/>
    <lineage>
        <taxon>Bacteria</taxon>
        <taxon>Pseudomonadati</taxon>
        <taxon>Lentisphaerota</taxon>
        <taxon>Lentisphaeria</taxon>
        <taxon>Victivallales</taxon>
        <taxon>Victivallaceae</taxon>
        <taxon>Victivallis</taxon>
    </lineage>
</organism>
<evidence type="ECO:0000313" key="3">
    <source>
        <dbReference type="Proteomes" id="UP000245959"/>
    </source>
</evidence>
<protein>
    <submittedName>
        <fullName evidence="2">Uncharacterized protein</fullName>
    </submittedName>
</protein>
<feature type="coiled-coil region" evidence="1">
    <location>
        <begin position="134"/>
        <end position="186"/>
    </location>
</feature>
<gene>
    <name evidence="2" type="ORF">C8D82_103148</name>
</gene>
<evidence type="ECO:0000256" key="1">
    <source>
        <dbReference type="SAM" id="Coils"/>
    </source>
</evidence>
<dbReference type="AlphaFoldDB" id="A0A2U1B995"/>
<reference evidence="2 3" key="1">
    <citation type="submission" date="2018-04" db="EMBL/GenBank/DDBJ databases">
        <title>Genomic Encyclopedia of Type Strains, Phase IV (KMG-IV): sequencing the most valuable type-strain genomes for metagenomic binning, comparative biology and taxonomic classification.</title>
        <authorList>
            <person name="Goeker M."/>
        </authorList>
    </citation>
    <scope>NUCLEOTIDE SEQUENCE [LARGE SCALE GENOMIC DNA]</scope>
    <source>
        <strain evidence="2 3">DSM 14823</strain>
    </source>
</reference>
<dbReference type="GeneID" id="78294130"/>
<dbReference type="EMBL" id="QEKH01000003">
    <property type="protein sequence ID" value="PVY45234.1"/>
    <property type="molecule type" value="Genomic_DNA"/>
</dbReference>
<dbReference type="OrthoDB" id="9999490at2"/>
<keyword evidence="3" id="KW-1185">Reference proteome</keyword>
<name>A0A2U1B995_9BACT</name>
<keyword evidence="1" id="KW-0175">Coiled coil</keyword>
<proteinExistence type="predicted"/>